<organism evidence="2 3">
    <name type="scientific">Actinomadura luzonensis</name>
    <dbReference type="NCBI Taxonomy" id="2805427"/>
    <lineage>
        <taxon>Bacteria</taxon>
        <taxon>Bacillati</taxon>
        <taxon>Actinomycetota</taxon>
        <taxon>Actinomycetes</taxon>
        <taxon>Streptosporangiales</taxon>
        <taxon>Thermomonosporaceae</taxon>
        <taxon>Actinomadura</taxon>
    </lineage>
</organism>
<dbReference type="RefSeq" id="WP_242371081.1">
    <property type="nucleotide sequence ID" value="NZ_JAKRKC020000002.1"/>
</dbReference>
<proteinExistence type="predicted"/>
<sequence length="175" mass="17521">MIHRSLAALAAAITLVAASATTALPAHGLATLVACPLGTQTVTWSPGLTYVPQPTSLHIEGILASCVSATDPALNNATFVINGSGTGSCLTSSFPNATMVVDWNDGPDSVITYDLTVNIKPAGETVFVSVGQVDSGQFAGGDVVRTTAEVTLDLAACLTTGLNSSSGPTSLTVTG</sequence>
<protein>
    <recommendedName>
        <fullName evidence="4">Ig-like domain-containing protein</fullName>
    </recommendedName>
</protein>
<feature type="chain" id="PRO_5045208029" description="Ig-like domain-containing protein" evidence="1">
    <location>
        <begin position="23"/>
        <end position="175"/>
    </location>
</feature>
<accession>A0ABT0G1Z6</accession>
<evidence type="ECO:0000313" key="3">
    <source>
        <dbReference type="Proteomes" id="UP001317259"/>
    </source>
</evidence>
<feature type="signal peptide" evidence="1">
    <location>
        <begin position="1"/>
        <end position="22"/>
    </location>
</feature>
<dbReference type="PROSITE" id="PS51257">
    <property type="entry name" value="PROKAR_LIPOPROTEIN"/>
    <property type="match status" value="1"/>
</dbReference>
<keyword evidence="3" id="KW-1185">Reference proteome</keyword>
<gene>
    <name evidence="2" type="ORF">MF672_031100</name>
</gene>
<reference evidence="2 3" key="1">
    <citation type="submission" date="2022-04" db="EMBL/GenBank/DDBJ databases">
        <title>Genome draft of Actinomadura sp. ATCC 31491.</title>
        <authorList>
            <person name="Shi X."/>
            <person name="Du Y."/>
        </authorList>
    </citation>
    <scope>NUCLEOTIDE SEQUENCE [LARGE SCALE GENOMIC DNA]</scope>
    <source>
        <strain evidence="2 3">ATCC 31491</strain>
    </source>
</reference>
<name>A0ABT0G1Z6_9ACTN</name>
<dbReference type="Proteomes" id="UP001317259">
    <property type="component" value="Unassembled WGS sequence"/>
</dbReference>
<evidence type="ECO:0000313" key="2">
    <source>
        <dbReference type="EMBL" id="MCK2218205.1"/>
    </source>
</evidence>
<evidence type="ECO:0008006" key="4">
    <source>
        <dbReference type="Google" id="ProtNLM"/>
    </source>
</evidence>
<comment type="caution">
    <text evidence="2">The sequence shown here is derived from an EMBL/GenBank/DDBJ whole genome shotgun (WGS) entry which is preliminary data.</text>
</comment>
<dbReference type="EMBL" id="JAKRKC020000002">
    <property type="protein sequence ID" value="MCK2218205.1"/>
    <property type="molecule type" value="Genomic_DNA"/>
</dbReference>
<evidence type="ECO:0000256" key="1">
    <source>
        <dbReference type="SAM" id="SignalP"/>
    </source>
</evidence>
<keyword evidence="1" id="KW-0732">Signal</keyword>